<dbReference type="RefSeq" id="WP_021832290.1">
    <property type="nucleotide sequence ID" value="NZ_CAQL01000078.1"/>
</dbReference>
<accession>T2IKE2</accession>
<dbReference type="AlphaFoldDB" id="T2IKE2"/>
<name>T2IKE2_CROWT</name>
<dbReference type="Proteomes" id="UP000017981">
    <property type="component" value="Unassembled WGS sequence"/>
</dbReference>
<protein>
    <submittedName>
        <fullName evidence="1">Uncharacterized protein</fullName>
    </submittedName>
</protein>
<comment type="caution">
    <text evidence="1">The sequence shown here is derived from an EMBL/GenBank/DDBJ whole genome shotgun (WGS) entry which is preliminary data.</text>
</comment>
<organism evidence="1 2">
    <name type="scientific">Crocosphaera watsonii WH 0005</name>
    <dbReference type="NCBI Taxonomy" id="423472"/>
    <lineage>
        <taxon>Bacteria</taxon>
        <taxon>Bacillati</taxon>
        <taxon>Cyanobacteriota</taxon>
        <taxon>Cyanophyceae</taxon>
        <taxon>Oscillatoriophycideae</taxon>
        <taxon>Chroococcales</taxon>
        <taxon>Aphanothecaceae</taxon>
        <taxon>Crocosphaera</taxon>
    </lineage>
</organism>
<evidence type="ECO:0000313" key="1">
    <source>
        <dbReference type="EMBL" id="CCQ54026.1"/>
    </source>
</evidence>
<reference evidence="1 2" key="2">
    <citation type="submission" date="2013-09" db="EMBL/GenBank/DDBJ databases">
        <title>Whole genome comparison of six Crocosphaera watsonii strains with differing phenotypes.</title>
        <authorList>
            <person name="Bench S.R."/>
            <person name="Heller P."/>
            <person name="Frank I."/>
            <person name="Arciniega M."/>
            <person name="Shilova I.N."/>
            <person name="Zehr J.P."/>
        </authorList>
    </citation>
    <scope>NUCLEOTIDE SEQUENCE [LARGE SCALE GENOMIC DNA]</scope>
    <source>
        <strain evidence="1 2">WH 0005</strain>
    </source>
</reference>
<gene>
    <name evidence="1" type="ORF">CWATWH0005_184</name>
</gene>
<proteinExistence type="predicted"/>
<dbReference type="EMBL" id="CAQL01000078">
    <property type="protein sequence ID" value="CCQ54026.1"/>
    <property type="molecule type" value="Genomic_DNA"/>
</dbReference>
<sequence length="91" mass="10699">MGLILASLEAIKKIENDRITKNSFALARFAADYFFSKKSEEGEIDIWRYLPFGNSEIKPKLPITAEEEEIIRNCIDQLPAKFYQLYFEDFR</sequence>
<reference evidence="1 2" key="1">
    <citation type="submission" date="2013-01" db="EMBL/GenBank/DDBJ databases">
        <authorList>
            <person name="Bench S."/>
        </authorList>
    </citation>
    <scope>NUCLEOTIDE SEQUENCE [LARGE SCALE GENOMIC DNA]</scope>
    <source>
        <strain evidence="1 2">WH 0005</strain>
    </source>
</reference>
<evidence type="ECO:0000313" key="2">
    <source>
        <dbReference type="Proteomes" id="UP000017981"/>
    </source>
</evidence>